<evidence type="ECO:0000313" key="2">
    <source>
        <dbReference type="Proteomes" id="UP001302745"/>
    </source>
</evidence>
<organism evidence="1 2">
    <name type="scientific">Chaetomidium leptoderma</name>
    <dbReference type="NCBI Taxonomy" id="669021"/>
    <lineage>
        <taxon>Eukaryota</taxon>
        <taxon>Fungi</taxon>
        <taxon>Dikarya</taxon>
        <taxon>Ascomycota</taxon>
        <taxon>Pezizomycotina</taxon>
        <taxon>Sordariomycetes</taxon>
        <taxon>Sordariomycetidae</taxon>
        <taxon>Sordariales</taxon>
        <taxon>Chaetomiaceae</taxon>
        <taxon>Chaetomidium</taxon>
    </lineage>
</organism>
<sequence>MFHTLVNKLAQICDFEPKGNTVTALAVIWRDGRICYVFASNRRRTPALKNARIGLKAFLDILKSNLEAETRDSDEVMERRLLGEILSRNNVRVRSYLTALAKELSTCIKKCDAAGVEGMEARDAMTRLAQMLPDPNKDGQKGDNYINSMIRFIEAIRENSTSPLRRYISARAAEDDKMAKGGSWSTVRHVSGRLVAYQYAAQTPVQAHHIWADTELFRDFNIASVRSSQSYPAEALNLNPMTTEAIMHRAPGCTQAQVDAYKQHAAALQQYLLDSKLERQWKTRALDPIVHAEMLLHDWLARTEGGIQAYRFFHNWRYIGTSKPVCRLCQEYFHVIATPVRFRSGHPNTYLNWRLPDMYYVGGEDSAITTSSIERARRDWCEILGRMKGRVYAAVVQVLEEKVSDKKAHDSNTYTDKVSGVKEMDRLAGWLEHVQLG</sequence>
<dbReference type="Proteomes" id="UP001302745">
    <property type="component" value="Unassembled WGS sequence"/>
</dbReference>
<name>A0AAN6VTY2_9PEZI</name>
<reference evidence="1" key="2">
    <citation type="submission" date="2023-05" db="EMBL/GenBank/DDBJ databases">
        <authorList>
            <consortium name="Lawrence Berkeley National Laboratory"/>
            <person name="Steindorff A."/>
            <person name="Hensen N."/>
            <person name="Bonometti L."/>
            <person name="Westerberg I."/>
            <person name="Brannstrom I.O."/>
            <person name="Guillou S."/>
            <person name="Cros-Aarteil S."/>
            <person name="Calhoun S."/>
            <person name="Haridas S."/>
            <person name="Kuo A."/>
            <person name="Mondo S."/>
            <person name="Pangilinan J."/>
            <person name="Riley R."/>
            <person name="Labutti K."/>
            <person name="Andreopoulos B."/>
            <person name="Lipzen A."/>
            <person name="Chen C."/>
            <person name="Yanf M."/>
            <person name="Daum C."/>
            <person name="Ng V."/>
            <person name="Clum A."/>
            <person name="Ohm R."/>
            <person name="Martin F."/>
            <person name="Silar P."/>
            <person name="Natvig D."/>
            <person name="Lalanne C."/>
            <person name="Gautier V."/>
            <person name="Ament-Velasquez S.L."/>
            <person name="Kruys A."/>
            <person name="Hutchinson M.I."/>
            <person name="Powell A.J."/>
            <person name="Barry K."/>
            <person name="Miller A.N."/>
            <person name="Grigoriev I.V."/>
            <person name="Debuchy R."/>
            <person name="Gladieux P."/>
            <person name="Thoren M.H."/>
            <person name="Johannesson H."/>
        </authorList>
    </citation>
    <scope>NUCLEOTIDE SEQUENCE</scope>
    <source>
        <strain evidence="1">CBS 538.74</strain>
    </source>
</reference>
<dbReference type="InterPro" id="IPR027796">
    <property type="entry name" value="OTT_1508_deam-like"/>
</dbReference>
<dbReference type="PANTHER" id="PTHR42037:SF1">
    <property type="match status" value="1"/>
</dbReference>
<keyword evidence="2" id="KW-1185">Reference proteome</keyword>
<gene>
    <name evidence="1" type="ORF">C8A00DRAFT_29719</name>
</gene>
<dbReference type="AlphaFoldDB" id="A0AAN6VTY2"/>
<dbReference type="EMBL" id="MU856852">
    <property type="protein sequence ID" value="KAK4157294.1"/>
    <property type="molecule type" value="Genomic_DNA"/>
</dbReference>
<accession>A0AAN6VTY2</accession>
<dbReference type="Pfam" id="PF14441">
    <property type="entry name" value="OTT_1508_deam"/>
    <property type="match status" value="1"/>
</dbReference>
<proteinExistence type="predicted"/>
<comment type="caution">
    <text evidence="1">The sequence shown here is derived from an EMBL/GenBank/DDBJ whole genome shotgun (WGS) entry which is preliminary data.</text>
</comment>
<dbReference type="PANTHER" id="PTHR42037">
    <property type="match status" value="1"/>
</dbReference>
<reference evidence="1" key="1">
    <citation type="journal article" date="2023" name="Mol. Phylogenet. Evol.">
        <title>Genome-scale phylogeny and comparative genomics of the fungal order Sordariales.</title>
        <authorList>
            <person name="Hensen N."/>
            <person name="Bonometti L."/>
            <person name="Westerberg I."/>
            <person name="Brannstrom I.O."/>
            <person name="Guillou S."/>
            <person name="Cros-Aarteil S."/>
            <person name="Calhoun S."/>
            <person name="Haridas S."/>
            <person name="Kuo A."/>
            <person name="Mondo S."/>
            <person name="Pangilinan J."/>
            <person name="Riley R."/>
            <person name="LaButti K."/>
            <person name="Andreopoulos B."/>
            <person name="Lipzen A."/>
            <person name="Chen C."/>
            <person name="Yan M."/>
            <person name="Daum C."/>
            <person name="Ng V."/>
            <person name="Clum A."/>
            <person name="Steindorff A."/>
            <person name="Ohm R.A."/>
            <person name="Martin F."/>
            <person name="Silar P."/>
            <person name="Natvig D.O."/>
            <person name="Lalanne C."/>
            <person name="Gautier V."/>
            <person name="Ament-Velasquez S.L."/>
            <person name="Kruys A."/>
            <person name="Hutchinson M.I."/>
            <person name="Powell A.J."/>
            <person name="Barry K."/>
            <person name="Miller A.N."/>
            <person name="Grigoriev I.V."/>
            <person name="Debuchy R."/>
            <person name="Gladieux P."/>
            <person name="Hiltunen Thoren M."/>
            <person name="Johannesson H."/>
        </authorList>
    </citation>
    <scope>NUCLEOTIDE SEQUENCE</scope>
    <source>
        <strain evidence="1">CBS 538.74</strain>
    </source>
</reference>
<protein>
    <submittedName>
        <fullName evidence="1">Uncharacterized protein</fullName>
    </submittedName>
</protein>
<evidence type="ECO:0000313" key="1">
    <source>
        <dbReference type="EMBL" id="KAK4157294.1"/>
    </source>
</evidence>